<feature type="transmembrane region" description="Helical" evidence="3">
    <location>
        <begin position="12"/>
        <end position="34"/>
    </location>
</feature>
<dbReference type="KEGG" id="pce:PECL_1631"/>
<evidence type="ECO:0000313" key="5">
    <source>
        <dbReference type="Proteomes" id="UP000005444"/>
    </source>
</evidence>
<keyword evidence="5" id="KW-1185">Reference proteome</keyword>
<keyword evidence="2 3" id="KW-1133">Transmembrane helix</keyword>
<evidence type="ECO:0000256" key="3">
    <source>
        <dbReference type="SAM" id="Phobius"/>
    </source>
</evidence>
<dbReference type="PATRIC" id="fig|701521.8.peg.1532"/>
<proteinExistence type="predicted"/>
<organism evidence="4 5">
    <name type="scientific">Pediococcus claussenii (strain ATCC BAA-344 / DSM 14800 / JCM 18046 / KCTC 3811 / LMG 21948 / P06)</name>
    <dbReference type="NCBI Taxonomy" id="701521"/>
    <lineage>
        <taxon>Bacteria</taxon>
        <taxon>Bacillati</taxon>
        <taxon>Bacillota</taxon>
        <taxon>Bacilli</taxon>
        <taxon>Lactobacillales</taxon>
        <taxon>Lactobacillaceae</taxon>
        <taxon>Pediococcus</taxon>
    </lineage>
</organism>
<dbReference type="InterPro" id="IPR009825">
    <property type="entry name" value="ECF_substrate-spec-like"/>
</dbReference>
<keyword evidence="3" id="KW-0472">Membrane</keyword>
<dbReference type="HOGENOM" id="CLU_084705_1_1_9"/>
<dbReference type="STRING" id="701521.PECL_1631"/>
<feature type="transmembrane region" description="Helical" evidence="3">
    <location>
        <begin position="111"/>
        <end position="131"/>
    </location>
</feature>
<feature type="transmembrane region" description="Helical" evidence="3">
    <location>
        <begin position="143"/>
        <end position="161"/>
    </location>
</feature>
<evidence type="ECO:0000313" key="4">
    <source>
        <dbReference type="EMBL" id="AEV95848.1"/>
    </source>
</evidence>
<gene>
    <name evidence="4" type="ordered locus">PECL_1631</name>
</gene>
<protein>
    <recommendedName>
        <fullName evidence="6">ECF transporter S component</fullName>
    </recommendedName>
</protein>
<dbReference type="RefSeq" id="WP_014216042.1">
    <property type="nucleotide sequence ID" value="NC_016605.1"/>
</dbReference>
<accession>G8PAY0</accession>
<dbReference type="PANTHER" id="PTHR37815:SF3">
    <property type="entry name" value="UPF0397 PROTEIN SPR0429"/>
    <property type="match status" value="1"/>
</dbReference>
<keyword evidence="1 3" id="KW-0812">Transmembrane</keyword>
<sequence>MNNMANRLAVRDLTMTAMLIACTVVISRVFIIPIPLTHGNVNLSDAGVFIGALCLGPKKGGVIGALSGFLLDLISGYAQYMFFSLIVHGLEGVITGWLFQNRNSLRAKILSVIAGGLLMVLGYFIADSLLYSRATGLIGVPTNLFQGFIGGLVAIPLVPVIDKVRRRMEHVGLDH</sequence>
<dbReference type="Pfam" id="PF07155">
    <property type="entry name" value="ECF-ribofla_trS"/>
    <property type="match status" value="1"/>
</dbReference>
<dbReference type="AlphaFoldDB" id="G8PAY0"/>
<dbReference type="EMBL" id="CP003137">
    <property type="protein sequence ID" value="AEV95848.1"/>
    <property type="molecule type" value="Genomic_DNA"/>
</dbReference>
<dbReference type="PANTHER" id="PTHR37815">
    <property type="entry name" value="UPF0397 PROTEIN BC_2624-RELATED"/>
    <property type="match status" value="1"/>
</dbReference>
<dbReference type="Gene3D" id="1.10.1760.20">
    <property type="match status" value="1"/>
</dbReference>
<evidence type="ECO:0000256" key="1">
    <source>
        <dbReference type="ARBA" id="ARBA00022692"/>
    </source>
</evidence>
<dbReference type="Proteomes" id="UP000005444">
    <property type="component" value="Chromosome"/>
</dbReference>
<evidence type="ECO:0008006" key="6">
    <source>
        <dbReference type="Google" id="ProtNLM"/>
    </source>
</evidence>
<evidence type="ECO:0000256" key="2">
    <source>
        <dbReference type="ARBA" id="ARBA00022989"/>
    </source>
</evidence>
<reference evidence="4 5" key="1">
    <citation type="journal article" date="2012" name="J. Bacteriol.">
        <title>Complete Genome Sequence of the Beer Spoilage Organism Pediococcus claussenii ATCC BAA-344T.</title>
        <authorList>
            <person name="Pittet V."/>
            <person name="Abegunde T."/>
            <person name="Marfleet T."/>
            <person name="Haakensen M."/>
            <person name="Morrow K."/>
            <person name="Jayaprakash T."/>
            <person name="Schroeder K."/>
            <person name="Trost B."/>
            <person name="Byrns S."/>
            <person name="Bergsveinson J."/>
            <person name="Kusalik A."/>
            <person name="Ziola B."/>
        </authorList>
    </citation>
    <scope>NUCLEOTIDE SEQUENCE [LARGE SCALE GENOMIC DNA]</scope>
    <source>
        <strain evidence="4 5">ATCC BAA-344</strain>
    </source>
</reference>
<dbReference type="GO" id="GO:0016020">
    <property type="term" value="C:membrane"/>
    <property type="evidence" value="ECO:0007669"/>
    <property type="project" value="InterPro"/>
</dbReference>
<dbReference type="eggNOG" id="COG4720">
    <property type="taxonomic scope" value="Bacteria"/>
</dbReference>
<name>G8PAY0_PEDCP</name>
<feature type="transmembrane region" description="Helical" evidence="3">
    <location>
        <begin position="77"/>
        <end position="99"/>
    </location>
</feature>